<dbReference type="EnsemblProtists" id="EKX49999">
    <property type="protein sequence ID" value="EKX49999"/>
    <property type="gene ID" value="GUITHDRAFT_135675"/>
</dbReference>
<reference evidence="3" key="2">
    <citation type="submission" date="2012-11" db="EMBL/GenBank/DDBJ databases">
        <authorList>
            <person name="Kuo A."/>
            <person name="Curtis B.A."/>
            <person name="Tanifuji G."/>
            <person name="Burki F."/>
            <person name="Gruber A."/>
            <person name="Irimia M."/>
            <person name="Maruyama S."/>
            <person name="Arias M.C."/>
            <person name="Ball S.G."/>
            <person name="Gile G.H."/>
            <person name="Hirakawa Y."/>
            <person name="Hopkins J.F."/>
            <person name="Rensing S.A."/>
            <person name="Schmutz J."/>
            <person name="Symeonidi A."/>
            <person name="Elias M."/>
            <person name="Eveleigh R.J."/>
            <person name="Herman E.K."/>
            <person name="Klute M.J."/>
            <person name="Nakayama T."/>
            <person name="Obornik M."/>
            <person name="Reyes-Prieto A."/>
            <person name="Armbrust E.V."/>
            <person name="Aves S.J."/>
            <person name="Beiko R.G."/>
            <person name="Coutinho P."/>
            <person name="Dacks J.B."/>
            <person name="Durnford D.G."/>
            <person name="Fast N.M."/>
            <person name="Green B.R."/>
            <person name="Grisdale C."/>
            <person name="Hempe F."/>
            <person name="Henrissat B."/>
            <person name="Hoppner M.P."/>
            <person name="Ishida K.-I."/>
            <person name="Kim E."/>
            <person name="Koreny L."/>
            <person name="Kroth P.G."/>
            <person name="Liu Y."/>
            <person name="Malik S.-B."/>
            <person name="Maier U.G."/>
            <person name="McRose D."/>
            <person name="Mock T."/>
            <person name="Neilson J.A."/>
            <person name="Onodera N.T."/>
            <person name="Poole A.M."/>
            <person name="Pritham E.J."/>
            <person name="Richards T.A."/>
            <person name="Rocap G."/>
            <person name="Roy S.W."/>
            <person name="Sarai C."/>
            <person name="Schaack S."/>
            <person name="Shirato S."/>
            <person name="Slamovits C.H."/>
            <person name="Spencer D.F."/>
            <person name="Suzuki S."/>
            <person name="Worden A.Z."/>
            <person name="Zauner S."/>
            <person name="Barry K."/>
            <person name="Bell C."/>
            <person name="Bharti A.K."/>
            <person name="Crow J.A."/>
            <person name="Grimwood J."/>
            <person name="Kramer R."/>
            <person name="Lindquist E."/>
            <person name="Lucas S."/>
            <person name="Salamov A."/>
            <person name="McFadden G.I."/>
            <person name="Lane C.E."/>
            <person name="Keeling P.J."/>
            <person name="Gray M.W."/>
            <person name="Grigoriev I.V."/>
            <person name="Archibald J.M."/>
        </authorList>
    </citation>
    <scope>NUCLEOTIDE SEQUENCE</scope>
    <source>
        <strain evidence="3">CCMP2712</strain>
    </source>
</reference>
<dbReference type="GeneID" id="17306723"/>
<dbReference type="HOGENOM" id="CLU_1368509_0_0_1"/>
<accession>L1JNY0</accession>
<dbReference type="Proteomes" id="UP000011087">
    <property type="component" value="Unassembled WGS sequence"/>
</dbReference>
<proteinExistence type="predicted"/>
<evidence type="ECO:0000313" key="3">
    <source>
        <dbReference type="Proteomes" id="UP000011087"/>
    </source>
</evidence>
<sequence length="200" mass="22642">MDGSVDMDAALAAVEMQQVSAGVTNVLVIAGHSKSNFFLSTSVYGTAVYRSAVMDLKHRTVSFEPMLEIDDFDLDMKVFEDIVSTHEEMQRNEMNLSITQKKVFSACQGEAETGHVFYDKNLTLNGYDFSWGKLLLDLAKGGRPWWDMKEDGKLAFAMVCHRRLGESSIWNSLEEDLLKMIIEMIKVIGSFDKTSFCYQY</sequence>
<reference evidence="1 3" key="1">
    <citation type="journal article" date="2012" name="Nature">
        <title>Algal genomes reveal evolutionary mosaicism and the fate of nucleomorphs.</title>
        <authorList>
            <consortium name="DOE Joint Genome Institute"/>
            <person name="Curtis B.A."/>
            <person name="Tanifuji G."/>
            <person name="Burki F."/>
            <person name="Gruber A."/>
            <person name="Irimia M."/>
            <person name="Maruyama S."/>
            <person name="Arias M.C."/>
            <person name="Ball S.G."/>
            <person name="Gile G.H."/>
            <person name="Hirakawa Y."/>
            <person name="Hopkins J.F."/>
            <person name="Kuo A."/>
            <person name="Rensing S.A."/>
            <person name="Schmutz J."/>
            <person name="Symeonidi A."/>
            <person name="Elias M."/>
            <person name="Eveleigh R.J."/>
            <person name="Herman E.K."/>
            <person name="Klute M.J."/>
            <person name="Nakayama T."/>
            <person name="Obornik M."/>
            <person name="Reyes-Prieto A."/>
            <person name="Armbrust E.V."/>
            <person name="Aves S.J."/>
            <person name="Beiko R.G."/>
            <person name="Coutinho P."/>
            <person name="Dacks J.B."/>
            <person name="Durnford D.G."/>
            <person name="Fast N.M."/>
            <person name="Green B.R."/>
            <person name="Grisdale C.J."/>
            <person name="Hempel F."/>
            <person name="Henrissat B."/>
            <person name="Hoppner M.P."/>
            <person name="Ishida K."/>
            <person name="Kim E."/>
            <person name="Koreny L."/>
            <person name="Kroth P.G."/>
            <person name="Liu Y."/>
            <person name="Malik S.B."/>
            <person name="Maier U.G."/>
            <person name="McRose D."/>
            <person name="Mock T."/>
            <person name="Neilson J.A."/>
            <person name="Onodera N.T."/>
            <person name="Poole A.M."/>
            <person name="Pritham E.J."/>
            <person name="Richards T.A."/>
            <person name="Rocap G."/>
            <person name="Roy S.W."/>
            <person name="Sarai C."/>
            <person name="Schaack S."/>
            <person name="Shirato S."/>
            <person name="Slamovits C.H."/>
            <person name="Spencer D.F."/>
            <person name="Suzuki S."/>
            <person name="Worden A.Z."/>
            <person name="Zauner S."/>
            <person name="Barry K."/>
            <person name="Bell C."/>
            <person name="Bharti A.K."/>
            <person name="Crow J.A."/>
            <person name="Grimwood J."/>
            <person name="Kramer R."/>
            <person name="Lindquist E."/>
            <person name="Lucas S."/>
            <person name="Salamov A."/>
            <person name="McFadden G.I."/>
            <person name="Lane C.E."/>
            <person name="Keeling P.J."/>
            <person name="Gray M.W."/>
            <person name="Grigoriev I.V."/>
            <person name="Archibald J.M."/>
        </authorList>
    </citation>
    <scope>NUCLEOTIDE SEQUENCE</scope>
    <source>
        <strain evidence="1 3">CCMP2712</strain>
    </source>
</reference>
<dbReference type="RefSeq" id="XP_005836979.1">
    <property type="nucleotide sequence ID" value="XM_005836922.1"/>
</dbReference>
<name>L1JNY0_GUITC</name>
<organism evidence="1">
    <name type="scientific">Guillardia theta (strain CCMP2712)</name>
    <name type="common">Cryptophyte</name>
    <dbReference type="NCBI Taxonomy" id="905079"/>
    <lineage>
        <taxon>Eukaryota</taxon>
        <taxon>Cryptophyceae</taxon>
        <taxon>Pyrenomonadales</taxon>
        <taxon>Geminigeraceae</taxon>
        <taxon>Guillardia</taxon>
    </lineage>
</organism>
<dbReference type="AlphaFoldDB" id="L1JNY0"/>
<keyword evidence="3" id="KW-1185">Reference proteome</keyword>
<evidence type="ECO:0000313" key="1">
    <source>
        <dbReference type="EMBL" id="EKX49999.1"/>
    </source>
</evidence>
<evidence type="ECO:0000313" key="2">
    <source>
        <dbReference type="EnsemblProtists" id="EKX49999"/>
    </source>
</evidence>
<reference evidence="2" key="3">
    <citation type="submission" date="2015-06" db="UniProtKB">
        <authorList>
            <consortium name="EnsemblProtists"/>
        </authorList>
    </citation>
    <scope>IDENTIFICATION</scope>
</reference>
<dbReference type="KEGG" id="gtt:GUITHDRAFT_135675"/>
<gene>
    <name evidence="1" type="ORF">GUITHDRAFT_135675</name>
</gene>
<dbReference type="PaxDb" id="55529-EKX49999"/>
<dbReference type="EMBL" id="JH992980">
    <property type="protein sequence ID" value="EKX49999.1"/>
    <property type="molecule type" value="Genomic_DNA"/>
</dbReference>
<protein>
    <submittedName>
        <fullName evidence="1 2">Uncharacterized protein</fullName>
    </submittedName>
</protein>